<dbReference type="SUPFAM" id="SSF57850">
    <property type="entry name" value="RING/U-box"/>
    <property type="match status" value="1"/>
</dbReference>
<accession>A0A445C4A3</accession>
<evidence type="ECO:0000256" key="5">
    <source>
        <dbReference type="ARBA" id="ARBA00022771"/>
    </source>
</evidence>
<evidence type="ECO:0000259" key="10">
    <source>
        <dbReference type="PROSITE" id="PS50089"/>
    </source>
</evidence>
<comment type="caution">
    <text evidence="11">The sequence shown here is derived from an EMBL/GenBank/DDBJ whole genome shotgun (WGS) entry which is preliminary data.</text>
</comment>
<name>A0A445C4A3_ARAHY</name>
<dbReference type="Pfam" id="PF14369">
    <property type="entry name" value="Zn_ribbon_19"/>
    <property type="match status" value="1"/>
</dbReference>
<evidence type="ECO:0000256" key="9">
    <source>
        <dbReference type="SAM" id="MobiDB-lite"/>
    </source>
</evidence>
<dbReference type="PANTHER" id="PTHR15710">
    <property type="entry name" value="E3 UBIQUITIN-PROTEIN LIGASE PRAJA"/>
    <property type="match status" value="1"/>
</dbReference>
<dbReference type="GO" id="GO:0005737">
    <property type="term" value="C:cytoplasm"/>
    <property type="evidence" value="ECO:0007669"/>
    <property type="project" value="TreeGrafter"/>
</dbReference>
<evidence type="ECO:0000256" key="2">
    <source>
        <dbReference type="ARBA" id="ARBA00012483"/>
    </source>
</evidence>
<evidence type="ECO:0000256" key="3">
    <source>
        <dbReference type="ARBA" id="ARBA00022679"/>
    </source>
</evidence>
<dbReference type="Proteomes" id="UP000289738">
    <property type="component" value="Chromosome A07"/>
</dbReference>
<dbReference type="EMBL" id="SDMP01000007">
    <property type="protein sequence ID" value="RYR45720.1"/>
    <property type="molecule type" value="Genomic_DNA"/>
</dbReference>
<dbReference type="GO" id="GO:0016567">
    <property type="term" value="P:protein ubiquitination"/>
    <property type="evidence" value="ECO:0007669"/>
    <property type="project" value="TreeGrafter"/>
</dbReference>
<sequence>MKTFPLSVDDPRNHKKGSSSSSSYFLSLLSLSEAQKFGLLSFNFLCFGFWVSKGSEIRCRIGGFSQRERMSSGATHWCYECRQPIVLGGRDVVCPYCDGGFVQELNELQGFAPQHAFPSSQMGEFHQMPDFFDALHAFMGRRGPDPRFGFIDAVDNFMRQRMAGRHPNFDVRGRSGPAPGPEQSWGVVSSGPYLIFHGQVPGFTLANGGSPRGGPRGVDFGDYFMGPGLEELIEQLTMNERRGPPPAARSSIDAMPTIKITSAHLRQDSHCPVCKEKFELGSEAREMPCNHIYHTDCIVPWLVQHNSCPVCRVELPPQGHVSSRGSRSGGGRNANSSGDSDSSSRSRESSHQSQGRRHPLSFLWPFRSSS</sequence>
<dbReference type="AlphaFoldDB" id="A0A445C4A3"/>
<comment type="catalytic activity">
    <reaction evidence="1">
        <text>S-ubiquitinyl-[E2 ubiquitin-conjugating enzyme]-L-cysteine + [acceptor protein]-L-lysine = [E2 ubiquitin-conjugating enzyme]-L-cysteine + N(6)-ubiquitinyl-[acceptor protein]-L-lysine.</text>
        <dbReference type="EC" id="2.3.2.27"/>
    </reaction>
</comment>
<dbReference type="PANTHER" id="PTHR15710:SF191">
    <property type="entry name" value="RING-TYPE E3 UBIQUITIN TRANSFERASE"/>
    <property type="match status" value="1"/>
</dbReference>
<dbReference type="CDD" id="cd16667">
    <property type="entry name" value="RING-H2_RNF126-like"/>
    <property type="match status" value="1"/>
</dbReference>
<dbReference type="PROSITE" id="PS50089">
    <property type="entry name" value="ZF_RING_2"/>
    <property type="match status" value="1"/>
</dbReference>
<protein>
    <recommendedName>
        <fullName evidence="2">RING-type E3 ubiquitin transferase</fullName>
        <ecNumber evidence="2">2.3.2.27</ecNumber>
    </recommendedName>
</protein>
<evidence type="ECO:0000256" key="4">
    <source>
        <dbReference type="ARBA" id="ARBA00022723"/>
    </source>
</evidence>
<keyword evidence="12" id="KW-1185">Reference proteome</keyword>
<reference evidence="11 12" key="1">
    <citation type="submission" date="2019-01" db="EMBL/GenBank/DDBJ databases">
        <title>Sequencing of cultivated peanut Arachis hypogaea provides insights into genome evolution and oil improvement.</title>
        <authorList>
            <person name="Chen X."/>
        </authorList>
    </citation>
    <scope>NUCLEOTIDE SEQUENCE [LARGE SCALE GENOMIC DNA]</scope>
    <source>
        <strain evidence="12">cv. Fuhuasheng</strain>
        <tissue evidence="11">Leaves</tissue>
    </source>
</reference>
<feature type="region of interest" description="Disordered" evidence="9">
    <location>
        <begin position="319"/>
        <end position="370"/>
    </location>
</feature>
<dbReference type="Gene3D" id="3.30.40.10">
    <property type="entry name" value="Zinc/RING finger domain, C3HC4 (zinc finger)"/>
    <property type="match status" value="1"/>
</dbReference>
<keyword evidence="7" id="KW-0862">Zinc</keyword>
<dbReference type="InterPro" id="IPR001841">
    <property type="entry name" value="Znf_RING"/>
</dbReference>
<evidence type="ECO:0000256" key="6">
    <source>
        <dbReference type="ARBA" id="ARBA00022786"/>
    </source>
</evidence>
<dbReference type="GO" id="GO:0061630">
    <property type="term" value="F:ubiquitin protein ligase activity"/>
    <property type="evidence" value="ECO:0007669"/>
    <property type="project" value="UniProtKB-EC"/>
</dbReference>
<dbReference type="InterPro" id="IPR039525">
    <property type="entry name" value="RNF126-like_zinc-ribbon"/>
</dbReference>
<keyword evidence="3" id="KW-0808">Transferase</keyword>
<evidence type="ECO:0000256" key="8">
    <source>
        <dbReference type="PROSITE-ProRule" id="PRU00175"/>
    </source>
</evidence>
<keyword evidence="4" id="KW-0479">Metal-binding</keyword>
<proteinExistence type="predicted"/>
<dbReference type="InterPro" id="IPR013083">
    <property type="entry name" value="Znf_RING/FYVE/PHD"/>
</dbReference>
<evidence type="ECO:0000313" key="11">
    <source>
        <dbReference type="EMBL" id="RYR45720.1"/>
    </source>
</evidence>
<evidence type="ECO:0000313" key="12">
    <source>
        <dbReference type="Proteomes" id="UP000289738"/>
    </source>
</evidence>
<dbReference type="STRING" id="3818.A0A445C4A3"/>
<keyword evidence="6" id="KW-0833">Ubl conjugation pathway</keyword>
<evidence type="ECO:0000256" key="7">
    <source>
        <dbReference type="ARBA" id="ARBA00022833"/>
    </source>
</evidence>
<dbReference type="FunFam" id="3.30.40.10:FF:000022">
    <property type="entry name" value="E3 ubiquitin-protein ligase RING1-like"/>
    <property type="match status" value="1"/>
</dbReference>
<feature type="domain" description="RING-type" evidence="10">
    <location>
        <begin position="271"/>
        <end position="312"/>
    </location>
</feature>
<dbReference type="EC" id="2.3.2.27" evidence="2"/>
<dbReference type="SMART" id="SM00184">
    <property type="entry name" value="RING"/>
    <property type="match status" value="1"/>
</dbReference>
<feature type="region of interest" description="Disordered" evidence="9">
    <location>
        <begin position="1"/>
        <end position="21"/>
    </location>
</feature>
<evidence type="ECO:0000256" key="1">
    <source>
        <dbReference type="ARBA" id="ARBA00000900"/>
    </source>
</evidence>
<keyword evidence="5 8" id="KW-0863">Zinc-finger</keyword>
<dbReference type="Pfam" id="PF13639">
    <property type="entry name" value="zf-RING_2"/>
    <property type="match status" value="1"/>
</dbReference>
<dbReference type="GO" id="GO:0008270">
    <property type="term" value="F:zinc ion binding"/>
    <property type="evidence" value="ECO:0007669"/>
    <property type="project" value="UniProtKB-KW"/>
</dbReference>
<gene>
    <name evidence="11" type="ORF">Ahy_A07g031524</name>
</gene>
<organism evidence="11 12">
    <name type="scientific">Arachis hypogaea</name>
    <name type="common">Peanut</name>
    <dbReference type="NCBI Taxonomy" id="3818"/>
    <lineage>
        <taxon>Eukaryota</taxon>
        <taxon>Viridiplantae</taxon>
        <taxon>Streptophyta</taxon>
        <taxon>Embryophyta</taxon>
        <taxon>Tracheophyta</taxon>
        <taxon>Spermatophyta</taxon>
        <taxon>Magnoliopsida</taxon>
        <taxon>eudicotyledons</taxon>
        <taxon>Gunneridae</taxon>
        <taxon>Pentapetalae</taxon>
        <taxon>rosids</taxon>
        <taxon>fabids</taxon>
        <taxon>Fabales</taxon>
        <taxon>Fabaceae</taxon>
        <taxon>Papilionoideae</taxon>
        <taxon>50 kb inversion clade</taxon>
        <taxon>dalbergioids sensu lato</taxon>
        <taxon>Dalbergieae</taxon>
        <taxon>Pterocarpus clade</taxon>
        <taxon>Arachis</taxon>
    </lineage>
</organism>